<evidence type="ECO:0000259" key="2">
    <source>
        <dbReference type="Pfam" id="PF11223"/>
    </source>
</evidence>
<feature type="region of interest" description="Disordered" evidence="1">
    <location>
        <begin position="39"/>
        <end position="73"/>
    </location>
</feature>
<feature type="compositionally biased region" description="Polar residues" evidence="1">
    <location>
        <begin position="52"/>
        <end position="70"/>
    </location>
</feature>
<feature type="region of interest" description="Disordered" evidence="1">
    <location>
        <begin position="266"/>
        <end position="294"/>
    </location>
</feature>
<feature type="region of interest" description="Disordered" evidence="1">
    <location>
        <begin position="368"/>
        <end position="389"/>
    </location>
</feature>
<dbReference type="Proteomes" id="UP000095023">
    <property type="component" value="Unassembled WGS sequence"/>
</dbReference>
<name>A0A1E4TES6_9ASCO</name>
<feature type="compositionally biased region" description="Polar residues" evidence="1">
    <location>
        <begin position="103"/>
        <end position="114"/>
    </location>
</feature>
<protein>
    <recommendedName>
        <fullName evidence="2">DUF3020 domain-containing protein</fullName>
    </recommendedName>
</protein>
<organism evidence="3 4">
    <name type="scientific">Tortispora caseinolytica NRRL Y-17796</name>
    <dbReference type="NCBI Taxonomy" id="767744"/>
    <lineage>
        <taxon>Eukaryota</taxon>
        <taxon>Fungi</taxon>
        <taxon>Dikarya</taxon>
        <taxon>Ascomycota</taxon>
        <taxon>Saccharomycotina</taxon>
        <taxon>Trigonopsidomycetes</taxon>
        <taxon>Trigonopsidales</taxon>
        <taxon>Trigonopsidaceae</taxon>
        <taxon>Tortispora</taxon>
    </lineage>
</organism>
<feature type="domain" description="DUF3020" evidence="2">
    <location>
        <begin position="303"/>
        <end position="351"/>
    </location>
</feature>
<feature type="compositionally biased region" description="Polar residues" evidence="1">
    <location>
        <begin position="436"/>
        <end position="448"/>
    </location>
</feature>
<sequence>MESMNQDDPHYDDSTLDQIAASLAAADIPIDALNELLPELNAAQTAHHEQPATDQQDQHTSTDANQTAAQNEPDYDSIVTAVSSLVQSGSIDLQSLEALEAQDQPTQANLSGDSQADKDTLDQQETRTQQPLPSVIHDFGQNEPSAYDPPVLGPINDTHMADNVTPTLESLVQADPHLNLADLVETTASTQPQDEQPSSTPTQISKEDLLALLKSLDDIALESSARNAVNLATQILESTDHSDDAIPDILEMVQVALSGSSQALPSALTAPAPVPRSAASRRVRRPAPRPSDEGMVLHIRNTNRIRKQRWRQLHAERNLDNDLRVRVIKRAGELFGNDSSEAKEQWIQSEFERRREKRLWKQSQLHNRNGYRSGSSRYTNISGNGNQSAETDIDGALTELLSSSDSQISQFVNNMVSNPELLDNLTSILLRRQNGSAESTEATESTDNIGIAPSRAPPSQATEVAIQEKRITPSQLKSILAPGNRSRTYFNAAPPSPASVLQTLEICFSSDESSASTGNEATNAPVITSTMTYIPLREVSPSGALGFPPLVTDIAPTEMAVAL</sequence>
<evidence type="ECO:0000256" key="1">
    <source>
        <dbReference type="SAM" id="MobiDB-lite"/>
    </source>
</evidence>
<feature type="region of interest" description="Disordered" evidence="1">
    <location>
        <begin position="103"/>
        <end position="148"/>
    </location>
</feature>
<gene>
    <name evidence="3" type="ORF">CANCADRAFT_56745</name>
</gene>
<reference evidence="4" key="1">
    <citation type="submission" date="2016-02" db="EMBL/GenBank/DDBJ databases">
        <title>Comparative genomics of biotechnologically important yeasts.</title>
        <authorList>
            <consortium name="DOE Joint Genome Institute"/>
            <person name="Riley R."/>
            <person name="Haridas S."/>
            <person name="Wolfe K.H."/>
            <person name="Lopes M.R."/>
            <person name="Hittinger C.T."/>
            <person name="Goker M."/>
            <person name="Salamov A."/>
            <person name="Wisecaver J."/>
            <person name="Long T.M."/>
            <person name="Aerts A.L."/>
            <person name="Barry K."/>
            <person name="Choi C."/>
            <person name="Clum A."/>
            <person name="Coughlan A.Y."/>
            <person name="Deshpande S."/>
            <person name="Douglass A.P."/>
            <person name="Hanson S.J."/>
            <person name="Klenk H.-P."/>
            <person name="Labutti K."/>
            <person name="Lapidus A."/>
            <person name="Lindquist E."/>
            <person name="Lipzen A."/>
            <person name="Meier-Kolthoff J.P."/>
            <person name="Ohm R.A."/>
            <person name="Otillar R.P."/>
            <person name="Pangilinan J."/>
            <person name="Peng Y."/>
            <person name="Rokas A."/>
            <person name="Rosa C.A."/>
            <person name="Scheuner C."/>
            <person name="Sibirny A.A."/>
            <person name="Slot J.C."/>
            <person name="Stielow J.B."/>
            <person name="Sun H."/>
            <person name="Kurtzman C.P."/>
            <person name="Blackwell M."/>
            <person name="Jeffries T.W."/>
            <person name="Grigoriev I.V."/>
        </authorList>
    </citation>
    <scope>NUCLEOTIDE SEQUENCE [LARGE SCALE GENOMIC DNA]</scope>
    <source>
        <strain evidence="4">NRRL Y-17796</strain>
    </source>
</reference>
<proteinExistence type="predicted"/>
<feature type="region of interest" description="Disordered" evidence="1">
    <location>
        <begin position="436"/>
        <end position="458"/>
    </location>
</feature>
<dbReference type="Pfam" id="PF11223">
    <property type="entry name" value="DUF3020"/>
    <property type="match status" value="1"/>
</dbReference>
<dbReference type="InterPro" id="IPR021386">
    <property type="entry name" value="SPP41_DUF3020"/>
</dbReference>
<evidence type="ECO:0000313" key="4">
    <source>
        <dbReference type="Proteomes" id="UP000095023"/>
    </source>
</evidence>
<accession>A0A1E4TES6</accession>
<dbReference type="AlphaFoldDB" id="A0A1E4TES6"/>
<evidence type="ECO:0000313" key="3">
    <source>
        <dbReference type="EMBL" id="ODV90168.1"/>
    </source>
</evidence>
<dbReference type="EMBL" id="KV453842">
    <property type="protein sequence ID" value="ODV90168.1"/>
    <property type="molecule type" value="Genomic_DNA"/>
</dbReference>
<dbReference type="OrthoDB" id="5595797at2759"/>
<keyword evidence="4" id="KW-1185">Reference proteome</keyword>
<feature type="compositionally biased region" description="Basic and acidic residues" evidence="1">
    <location>
        <begin position="115"/>
        <end position="125"/>
    </location>
</feature>